<dbReference type="Proteomes" id="UP001187203">
    <property type="component" value="Unassembled WGS sequence"/>
</dbReference>
<evidence type="ECO:0000256" key="1">
    <source>
        <dbReference type="SAM" id="Coils"/>
    </source>
</evidence>
<keyword evidence="1" id="KW-0175">Coiled coil</keyword>
<feature type="coiled-coil region" evidence="1">
    <location>
        <begin position="20"/>
        <end position="47"/>
    </location>
</feature>
<reference evidence="3" key="1">
    <citation type="journal article" date="2023" name="Int. J. Mol. Sci.">
        <title>Genomic and Metabolic Characterization of Plant Growth-Promoting Rhizobacteria Isolated from Nodules of Clovers Grown in Non-Farmed Soil.</title>
        <authorList>
            <person name="Wojcik M."/>
            <person name="Koper P."/>
            <person name="Zebracki K."/>
            <person name="Marczak M."/>
            <person name="Mazur A."/>
        </authorList>
    </citation>
    <scope>NUCLEOTIDE SEQUENCE [LARGE SCALE GENOMIC DNA]</scope>
    <source>
        <strain evidence="3">KB12</strain>
    </source>
</reference>
<evidence type="ECO:0000313" key="2">
    <source>
        <dbReference type="EMBL" id="MDV4190695.1"/>
    </source>
</evidence>
<proteinExistence type="predicted"/>
<evidence type="ECO:0000313" key="3">
    <source>
        <dbReference type="Proteomes" id="UP001187203"/>
    </source>
</evidence>
<protein>
    <submittedName>
        <fullName evidence="2">TlpA family protein disulfide reductase</fullName>
    </submittedName>
</protein>
<gene>
    <name evidence="2" type="ORF">R1523_35185</name>
</gene>
<keyword evidence="3" id="KW-1185">Reference proteome</keyword>
<organism evidence="2 3">
    <name type="scientific">Rhizobium brockwellii</name>
    <dbReference type="NCBI Taxonomy" id="3019932"/>
    <lineage>
        <taxon>Bacteria</taxon>
        <taxon>Pseudomonadati</taxon>
        <taxon>Pseudomonadota</taxon>
        <taxon>Alphaproteobacteria</taxon>
        <taxon>Hyphomicrobiales</taxon>
        <taxon>Rhizobiaceae</taxon>
        <taxon>Rhizobium/Agrobacterium group</taxon>
        <taxon>Rhizobium</taxon>
    </lineage>
</organism>
<sequence length="214" mass="24523">HSLECILDRVIDGSWDSSAEAREAEKERLAECEVDELERELEIQIAAAIEVRDWKRALSATEEALKSIPDNPTFREAHVELLMRKLHDFEAGWIALGRFARDAIERNSADWLLAAMRQLFCSPYEYSSLPFAERFSMGKELSNCILRLCPQQDALSRAVSYQTIASYYHENSEKSRAVELVEQALALVQGETLSDDVKQEWIADLMRVLGKYKH</sequence>
<accession>A0ABU3YXW4</accession>
<name>A0ABU3YXW4_9HYPH</name>
<comment type="caution">
    <text evidence="2">The sequence shown here is derived from an EMBL/GenBank/DDBJ whole genome shotgun (WGS) entry which is preliminary data.</text>
</comment>
<feature type="non-terminal residue" evidence="2">
    <location>
        <position position="1"/>
    </location>
</feature>
<dbReference type="EMBL" id="JAWJWI010000041">
    <property type="protein sequence ID" value="MDV4190695.1"/>
    <property type="molecule type" value="Genomic_DNA"/>
</dbReference>